<dbReference type="AlphaFoldDB" id="A0A6J7I3C6"/>
<dbReference type="EMBL" id="CAFBLX010000405">
    <property type="protein sequence ID" value="CAB4925154.1"/>
    <property type="molecule type" value="Genomic_DNA"/>
</dbReference>
<name>A0A6J7I3C6_9ZZZZ</name>
<accession>A0A6J7I3C6</accession>
<evidence type="ECO:0000313" key="1">
    <source>
        <dbReference type="EMBL" id="CAB4925154.1"/>
    </source>
</evidence>
<reference evidence="1" key="1">
    <citation type="submission" date="2020-05" db="EMBL/GenBank/DDBJ databases">
        <authorList>
            <person name="Chiriac C."/>
            <person name="Salcher M."/>
            <person name="Ghai R."/>
            <person name="Kavagutti S V."/>
        </authorList>
    </citation>
    <scope>NUCLEOTIDE SEQUENCE</scope>
</reference>
<organism evidence="1">
    <name type="scientific">freshwater metagenome</name>
    <dbReference type="NCBI Taxonomy" id="449393"/>
    <lineage>
        <taxon>unclassified sequences</taxon>
        <taxon>metagenomes</taxon>
        <taxon>ecological metagenomes</taxon>
    </lineage>
</organism>
<gene>
    <name evidence="1" type="ORF">UFOPK3472_03787</name>
</gene>
<sequence length="79" mass="8514">MVPLSTSPVCSVHIDDQIWPAYGKCGLAFEFRKSVVVLRGPHRALYSGPRSIGCWANASSLLLPSVSTLAVPFSARMIP</sequence>
<proteinExistence type="predicted"/>
<protein>
    <submittedName>
        <fullName evidence="1">Unannotated protein</fullName>
    </submittedName>
</protein>